<accession>A0A1H8JFJ9</accession>
<evidence type="ECO:0000313" key="8">
    <source>
        <dbReference type="Proteomes" id="UP000199206"/>
    </source>
</evidence>
<dbReference type="InterPro" id="IPR037518">
    <property type="entry name" value="MPN"/>
</dbReference>
<proteinExistence type="predicted"/>
<keyword evidence="4" id="KW-0862">Zinc</keyword>
<reference evidence="8" key="1">
    <citation type="submission" date="2016-10" db="EMBL/GenBank/DDBJ databases">
        <authorList>
            <person name="Varghese N."/>
            <person name="Submissions S."/>
        </authorList>
    </citation>
    <scope>NUCLEOTIDE SEQUENCE [LARGE SCALE GENOMIC DNA]</scope>
    <source>
        <strain evidence="8">S6-262</strain>
    </source>
</reference>
<dbReference type="Gene3D" id="3.40.140.10">
    <property type="entry name" value="Cytidine Deaminase, domain 2"/>
    <property type="match status" value="1"/>
</dbReference>
<dbReference type="PROSITE" id="PS50249">
    <property type="entry name" value="MPN"/>
    <property type="match status" value="1"/>
</dbReference>
<dbReference type="InterPro" id="IPR001405">
    <property type="entry name" value="UPF0758"/>
</dbReference>
<dbReference type="PANTHER" id="PTHR30471:SF3">
    <property type="entry name" value="UPF0758 PROTEIN YEES-RELATED"/>
    <property type="match status" value="1"/>
</dbReference>
<keyword evidence="1" id="KW-0645">Protease</keyword>
<evidence type="ECO:0000256" key="1">
    <source>
        <dbReference type="ARBA" id="ARBA00022670"/>
    </source>
</evidence>
<evidence type="ECO:0000313" key="7">
    <source>
        <dbReference type="EMBL" id="SEN79623.1"/>
    </source>
</evidence>
<feature type="domain" description="MPN" evidence="6">
    <location>
        <begin position="18"/>
        <end position="138"/>
    </location>
</feature>
<dbReference type="EMBL" id="FOCF01000013">
    <property type="protein sequence ID" value="SEN79623.1"/>
    <property type="molecule type" value="Genomic_DNA"/>
</dbReference>
<organism evidence="7 8">
    <name type="scientific">Sphingomonas gellani</name>
    <dbReference type="NCBI Taxonomy" id="1166340"/>
    <lineage>
        <taxon>Bacteria</taxon>
        <taxon>Pseudomonadati</taxon>
        <taxon>Pseudomonadota</taxon>
        <taxon>Alphaproteobacteria</taxon>
        <taxon>Sphingomonadales</taxon>
        <taxon>Sphingomonadaceae</taxon>
        <taxon>Sphingomonas</taxon>
    </lineage>
</organism>
<evidence type="ECO:0000256" key="2">
    <source>
        <dbReference type="ARBA" id="ARBA00022723"/>
    </source>
</evidence>
<dbReference type="InterPro" id="IPR025657">
    <property type="entry name" value="RadC_JAB"/>
</dbReference>
<gene>
    <name evidence="7" type="ORF">SAMN05192583_3588</name>
</gene>
<dbReference type="AlphaFoldDB" id="A0A1H8JFJ9"/>
<dbReference type="InterPro" id="IPR020891">
    <property type="entry name" value="UPF0758_CS"/>
</dbReference>
<dbReference type="GO" id="GO:0008237">
    <property type="term" value="F:metallopeptidase activity"/>
    <property type="evidence" value="ECO:0007669"/>
    <property type="project" value="UniProtKB-KW"/>
</dbReference>
<dbReference type="GO" id="GO:0006508">
    <property type="term" value="P:proteolysis"/>
    <property type="evidence" value="ECO:0007669"/>
    <property type="project" value="UniProtKB-KW"/>
</dbReference>
<dbReference type="Proteomes" id="UP000199206">
    <property type="component" value="Unassembled WGS sequence"/>
</dbReference>
<dbReference type="STRING" id="1166340.SAMN05192583_3588"/>
<keyword evidence="2" id="KW-0479">Metal-binding</keyword>
<evidence type="ECO:0000256" key="5">
    <source>
        <dbReference type="ARBA" id="ARBA00023049"/>
    </source>
</evidence>
<protein>
    <submittedName>
        <fullName evidence="7">DNA repair protein RadC</fullName>
    </submittedName>
</protein>
<evidence type="ECO:0000259" key="6">
    <source>
        <dbReference type="PROSITE" id="PS50249"/>
    </source>
</evidence>
<dbReference type="PROSITE" id="PS01302">
    <property type="entry name" value="UPF0758"/>
    <property type="match status" value="1"/>
</dbReference>
<dbReference type="Pfam" id="PF04002">
    <property type="entry name" value="RadC"/>
    <property type="match status" value="1"/>
</dbReference>
<keyword evidence="3" id="KW-0378">Hydrolase</keyword>
<dbReference type="PANTHER" id="PTHR30471">
    <property type="entry name" value="DNA REPAIR PROTEIN RADC"/>
    <property type="match status" value="1"/>
</dbReference>
<name>A0A1H8JFJ9_9SPHN</name>
<keyword evidence="5" id="KW-0482">Metalloprotease</keyword>
<dbReference type="SUPFAM" id="SSF102712">
    <property type="entry name" value="JAB1/MPN domain"/>
    <property type="match status" value="1"/>
</dbReference>
<sequence length="138" mass="15383">MDAVTLVRRASTGPWRRVDRGDQDIARLFAPLGALSHEVATVAYLDGRRALLGMRHMVGATDWLELPIRDIIRDALALDARKLVMAHNHPSGIAEPSRADLAFTRRLVLCVEALDMRLIDHFVIAGDRMTSLRESGFL</sequence>
<evidence type="ECO:0000256" key="3">
    <source>
        <dbReference type="ARBA" id="ARBA00022801"/>
    </source>
</evidence>
<dbReference type="GO" id="GO:0046872">
    <property type="term" value="F:metal ion binding"/>
    <property type="evidence" value="ECO:0007669"/>
    <property type="project" value="UniProtKB-KW"/>
</dbReference>
<keyword evidence="8" id="KW-1185">Reference proteome</keyword>
<evidence type="ECO:0000256" key="4">
    <source>
        <dbReference type="ARBA" id="ARBA00022833"/>
    </source>
</evidence>